<accession>A0A0A9AJY9</accession>
<proteinExistence type="predicted"/>
<feature type="region of interest" description="Disordered" evidence="1">
    <location>
        <begin position="1"/>
        <end position="31"/>
    </location>
</feature>
<evidence type="ECO:0000256" key="1">
    <source>
        <dbReference type="SAM" id="MobiDB-lite"/>
    </source>
</evidence>
<name>A0A0A9AJY9_ARUDO</name>
<reference evidence="2" key="2">
    <citation type="journal article" date="2015" name="Data Brief">
        <title>Shoot transcriptome of the giant reed, Arundo donax.</title>
        <authorList>
            <person name="Barrero R.A."/>
            <person name="Guerrero F.D."/>
            <person name="Moolhuijzen P."/>
            <person name="Goolsby J.A."/>
            <person name="Tidwell J."/>
            <person name="Bellgard S.E."/>
            <person name="Bellgard M.I."/>
        </authorList>
    </citation>
    <scope>NUCLEOTIDE SEQUENCE</scope>
    <source>
        <tissue evidence="2">Shoot tissue taken approximately 20 cm above the soil surface</tissue>
    </source>
</reference>
<dbReference type="EMBL" id="GBRH01247752">
    <property type="protein sequence ID" value="JAD50143.1"/>
    <property type="molecule type" value="Transcribed_RNA"/>
</dbReference>
<reference evidence="2" key="1">
    <citation type="submission" date="2014-09" db="EMBL/GenBank/DDBJ databases">
        <authorList>
            <person name="Magalhaes I.L.F."/>
            <person name="Oliveira U."/>
            <person name="Santos F.R."/>
            <person name="Vidigal T.H.D.A."/>
            <person name="Brescovit A.D."/>
            <person name="Santos A.J."/>
        </authorList>
    </citation>
    <scope>NUCLEOTIDE SEQUENCE</scope>
    <source>
        <tissue evidence="2">Shoot tissue taken approximately 20 cm above the soil surface</tissue>
    </source>
</reference>
<organism evidence="2">
    <name type="scientific">Arundo donax</name>
    <name type="common">Giant reed</name>
    <name type="synonym">Donax arundinaceus</name>
    <dbReference type="NCBI Taxonomy" id="35708"/>
    <lineage>
        <taxon>Eukaryota</taxon>
        <taxon>Viridiplantae</taxon>
        <taxon>Streptophyta</taxon>
        <taxon>Embryophyta</taxon>
        <taxon>Tracheophyta</taxon>
        <taxon>Spermatophyta</taxon>
        <taxon>Magnoliopsida</taxon>
        <taxon>Liliopsida</taxon>
        <taxon>Poales</taxon>
        <taxon>Poaceae</taxon>
        <taxon>PACMAD clade</taxon>
        <taxon>Arundinoideae</taxon>
        <taxon>Arundineae</taxon>
        <taxon>Arundo</taxon>
    </lineage>
</organism>
<sequence length="31" mass="3519">MPRTIQIQGEASPRHKHLKQPRNAPADQLSL</sequence>
<dbReference type="AlphaFoldDB" id="A0A0A9AJY9"/>
<protein>
    <submittedName>
        <fullName evidence="2">Uncharacterized protein</fullName>
    </submittedName>
</protein>
<evidence type="ECO:0000313" key="2">
    <source>
        <dbReference type="EMBL" id="JAD50143.1"/>
    </source>
</evidence>